<reference evidence="3" key="2">
    <citation type="submission" date="2020-06" db="EMBL/GenBank/DDBJ databases">
        <authorList>
            <person name="Sheffer M."/>
        </authorList>
    </citation>
    <scope>NUCLEOTIDE SEQUENCE</scope>
</reference>
<evidence type="ECO:0000259" key="2">
    <source>
        <dbReference type="Pfam" id="PF01425"/>
    </source>
</evidence>
<dbReference type="GO" id="GO:0016787">
    <property type="term" value="F:hydrolase activity"/>
    <property type="evidence" value="ECO:0007669"/>
    <property type="project" value="UniProtKB-KW"/>
</dbReference>
<dbReference type="PROSITE" id="PS00571">
    <property type="entry name" value="AMIDASES"/>
    <property type="match status" value="1"/>
</dbReference>
<dbReference type="PANTHER" id="PTHR43372:SF4">
    <property type="entry name" value="FATTY-ACID AMIDE HYDROLASE 2"/>
    <property type="match status" value="1"/>
</dbReference>
<dbReference type="InterPro" id="IPR052739">
    <property type="entry name" value="FAAH2"/>
</dbReference>
<protein>
    <submittedName>
        <fullName evidence="3">Fatty-acid amide hydrolase 2 like protein</fullName>
    </submittedName>
</protein>
<keyword evidence="3" id="KW-0378">Hydrolase</keyword>
<gene>
    <name evidence="3" type="ORF">HNY73_014931</name>
</gene>
<name>A0A8T0EUY0_ARGBR</name>
<reference evidence="3" key="1">
    <citation type="journal article" date="2020" name="bioRxiv">
        <title>Chromosome-level reference genome of the European wasp spider Argiope bruennichi: a resource for studies on range expansion and evolutionary adaptation.</title>
        <authorList>
            <person name="Sheffer M.M."/>
            <person name="Hoppe A."/>
            <person name="Krehenwinkel H."/>
            <person name="Uhl G."/>
            <person name="Kuss A.W."/>
            <person name="Jensen L."/>
            <person name="Jensen C."/>
            <person name="Gillespie R.G."/>
            <person name="Hoff K.J."/>
            <person name="Prost S."/>
        </authorList>
    </citation>
    <scope>NUCLEOTIDE SEQUENCE</scope>
</reference>
<dbReference type="Pfam" id="PF01425">
    <property type="entry name" value="Amidase"/>
    <property type="match status" value="1"/>
</dbReference>
<feature type="domain" description="Amidase" evidence="2">
    <location>
        <begin position="141"/>
        <end position="580"/>
    </location>
</feature>
<keyword evidence="4" id="KW-1185">Reference proteome</keyword>
<dbReference type="PANTHER" id="PTHR43372">
    <property type="entry name" value="FATTY-ACID AMIDE HYDROLASE"/>
    <property type="match status" value="1"/>
</dbReference>
<dbReference type="GO" id="GO:0012505">
    <property type="term" value="C:endomembrane system"/>
    <property type="evidence" value="ECO:0007669"/>
    <property type="project" value="TreeGrafter"/>
</dbReference>
<dbReference type="InterPro" id="IPR020556">
    <property type="entry name" value="Amidase_CS"/>
</dbReference>
<comment type="caution">
    <text evidence="3">The sequence shown here is derived from an EMBL/GenBank/DDBJ whole genome shotgun (WGS) entry which is preliminary data.</text>
</comment>
<comment type="similarity">
    <text evidence="1">Belongs to the amidase family.</text>
</comment>
<evidence type="ECO:0000313" key="4">
    <source>
        <dbReference type="Proteomes" id="UP000807504"/>
    </source>
</evidence>
<sequence length="714" mass="78561">MQNTNPLHPIIPAVESFLKELQNIGIIKEYSLQAAELGSSKVKEFQSAFLKFSQKVNEALVLHNKTTENPDVEVSNVSEINSEHQPVEIEDNKNISNSKNLQQLQVDETEIKRRINAFLSGNEKSSERESAGKFFVSSASVVKAYLHRIEQVNPLINAVVDQRGAEALAEASSIDELIASGEKSEKELEREMPLLGVPFTVKEAISVAGLLFTTGVVSRRGMRATEDAEVIRLLRKAGAIPIAVTNTSEQCFWMETFNNLYGRTNNPYDLRRTAGGSSGGEGALLASAGSVIGVGNDIGGSIRMPSFFNGVFGHKPSRGIVPNRGHFPPTEHVLQQYIGTGPMCRYATDLKTMLRVMAGPNVNLLQLDKKVAMKNLKVFYMECDGDGNFTLPAATGVKKRRVRKVVSHFRKICDVPPQRVQIHGLKHGFKVWAHAVSAKVANVATVESRVFGDDPNVNVWKELFFSLFGWSDYSFPVVVTVIVEKYLAPKDKSVAEPFIRIQRQMEKDFQNLLQDDCVFIMPTMPEPAAFHYANILRAQNCGYVAVFNVLGLPATSCPVGLDDNGLPVGVQVIAGLRNDHLNMAVARELEREFGGWICPGPIVSSASVVKSLSSSNRAVNPLINAVVDQRGAEALAEASSIDELIASGEKSEKELELEMPLFWGSPSTVKEAINRCRWQKGAFWHLQDHIGVGNDFVEAFRMPPFLNGVFGQSH</sequence>
<dbReference type="AlphaFoldDB" id="A0A8T0EUY0"/>
<evidence type="ECO:0000256" key="1">
    <source>
        <dbReference type="ARBA" id="ARBA00009199"/>
    </source>
</evidence>
<dbReference type="SUPFAM" id="SSF75304">
    <property type="entry name" value="Amidase signature (AS) enzymes"/>
    <property type="match status" value="1"/>
</dbReference>
<dbReference type="Gene3D" id="3.90.1300.10">
    <property type="entry name" value="Amidase signature (AS) domain"/>
    <property type="match status" value="1"/>
</dbReference>
<accession>A0A8T0EUY0</accession>
<dbReference type="InterPro" id="IPR036928">
    <property type="entry name" value="AS_sf"/>
</dbReference>
<dbReference type="InterPro" id="IPR023631">
    <property type="entry name" value="Amidase_dom"/>
</dbReference>
<evidence type="ECO:0000313" key="3">
    <source>
        <dbReference type="EMBL" id="KAF8778186.1"/>
    </source>
</evidence>
<dbReference type="EMBL" id="JABXBU010002072">
    <property type="protein sequence ID" value="KAF8778186.1"/>
    <property type="molecule type" value="Genomic_DNA"/>
</dbReference>
<organism evidence="3 4">
    <name type="scientific">Argiope bruennichi</name>
    <name type="common">Wasp spider</name>
    <name type="synonym">Aranea bruennichi</name>
    <dbReference type="NCBI Taxonomy" id="94029"/>
    <lineage>
        <taxon>Eukaryota</taxon>
        <taxon>Metazoa</taxon>
        <taxon>Ecdysozoa</taxon>
        <taxon>Arthropoda</taxon>
        <taxon>Chelicerata</taxon>
        <taxon>Arachnida</taxon>
        <taxon>Araneae</taxon>
        <taxon>Araneomorphae</taxon>
        <taxon>Entelegynae</taxon>
        <taxon>Araneoidea</taxon>
        <taxon>Araneidae</taxon>
        <taxon>Argiope</taxon>
    </lineage>
</organism>
<proteinExistence type="inferred from homology"/>
<dbReference type="Proteomes" id="UP000807504">
    <property type="component" value="Unassembled WGS sequence"/>
</dbReference>